<evidence type="ECO:0000256" key="2">
    <source>
        <dbReference type="ARBA" id="ARBA00022801"/>
    </source>
</evidence>
<dbReference type="SUPFAM" id="SSF51445">
    <property type="entry name" value="(Trans)glycosidases"/>
    <property type="match status" value="1"/>
</dbReference>
<dbReference type="InterPro" id="IPR026891">
    <property type="entry name" value="Fn3-like"/>
</dbReference>
<evidence type="ECO:0000313" key="6">
    <source>
        <dbReference type="EMBL" id="MQL87578.1"/>
    </source>
</evidence>
<evidence type="ECO:0000256" key="4">
    <source>
        <dbReference type="SAM" id="SignalP"/>
    </source>
</evidence>
<dbReference type="FunFam" id="3.40.50.1700:FF:000001">
    <property type="entry name" value="probable beta-D-xylosidase 2"/>
    <property type="match status" value="1"/>
</dbReference>
<comment type="caution">
    <text evidence="6">The sequence shown here is derived from an EMBL/GenBank/DDBJ whole genome shotgun (WGS) entry which is preliminary data.</text>
</comment>
<dbReference type="SUPFAM" id="SSF52279">
    <property type="entry name" value="Beta-D-glucan exohydrolase, C-terminal domain"/>
    <property type="match status" value="1"/>
</dbReference>
<sequence length="855" mass="91096">MPAATPAPWQRRLVFVPFFLLTILPWVAAGVTPQDGGGGGAGGGGSQESRFPCTPPQNSYLFCNTSLPVPVRARAIVAQLLLDEKIQLLSDKAAAVRRLGLPAYEWWSESLHGLAPNGPGVKFGGPVPAATVFPQVIVQAAAFNRTLWREVAGAVAVEARAMYNVGQAGLTFWAPNVNIFRDPRWGRGQETPGEDPMLTSSFAVEYVQGFQGEGPPRTGLDGAGADVVNGEKRSLRSAPSDRAGDGGSPLMLSACCKHYTAYDLESWGNFSRYSFNAQVTEQDMRDTYQPPFQSCIRDGGASCLMCSYNAVNGVPACASRELLQIAREQWGFQGYIASDCNAVATIFEYQGYVGTPEDAVADALKAGVDINCGGYYTTYTASAITQGKVQKTDVDRALVNLFSVQLRLGLFDGDPTNKQFGRLGPQDVCTAEHRRLALEAARQGIVLLKNNKGFLPLKASNVTSLAVIGPAAKSSNSTTIGGGYTGTPCNPKSIYDGLQAFVRQASFASGCLDVPCVDDHGFDEAVRIAREADAVVVVAGIDLTQENEDHDRVSLLLPGKQADLVSAVAAASKLPIVLVLMGGGPLDISFAKKNLRVGSILWVGYPGEAGEQAVAEAIFGQLNPGGRLPLTWYPESFTDVPMNDMHMRPDPSRGYPGRTYRFYTGEVVYGFGHGLSYSKYSYKFVSAPNKVILPARAGEGNPGAAVTGPRDGVEFVYVDKIGSCEALRFPVVVSVVNQGEMDGSHAILLFSTTTSGVSPSTAGARKPRQQMGGGAPQRQLIGFQRVHTARGGAATAEIVVDPCKHLSTVDKGGRRVLSLGEHTLSLSTMLQGWEEEALEPSNPQHTLLIEASSLL</sequence>
<dbReference type="InterPro" id="IPR013783">
    <property type="entry name" value="Ig-like_fold"/>
</dbReference>
<dbReference type="InterPro" id="IPR036881">
    <property type="entry name" value="Glyco_hydro_3_C_sf"/>
</dbReference>
<dbReference type="InterPro" id="IPR044993">
    <property type="entry name" value="BXL"/>
</dbReference>
<protein>
    <recommendedName>
        <fullName evidence="5">Fibronectin type III-like domain-containing protein</fullName>
    </recommendedName>
</protein>
<dbReference type="Proteomes" id="UP000652761">
    <property type="component" value="Unassembled WGS sequence"/>
</dbReference>
<proteinExistence type="predicted"/>
<organism evidence="6 7">
    <name type="scientific">Colocasia esculenta</name>
    <name type="common">Wild taro</name>
    <name type="synonym">Arum esculentum</name>
    <dbReference type="NCBI Taxonomy" id="4460"/>
    <lineage>
        <taxon>Eukaryota</taxon>
        <taxon>Viridiplantae</taxon>
        <taxon>Streptophyta</taxon>
        <taxon>Embryophyta</taxon>
        <taxon>Tracheophyta</taxon>
        <taxon>Spermatophyta</taxon>
        <taxon>Magnoliopsida</taxon>
        <taxon>Liliopsida</taxon>
        <taxon>Araceae</taxon>
        <taxon>Aroideae</taxon>
        <taxon>Colocasieae</taxon>
        <taxon>Colocasia</taxon>
    </lineage>
</organism>
<keyword evidence="3" id="KW-0326">Glycosidase</keyword>
<feature type="signal peptide" evidence="4">
    <location>
        <begin position="1"/>
        <end position="29"/>
    </location>
</feature>
<reference evidence="6" key="1">
    <citation type="submission" date="2017-07" db="EMBL/GenBank/DDBJ databases">
        <title>Taro Niue Genome Assembly and Annotation.</title>
        <authorList>
            <person name="Atibalentja N."/>
            <person name="Keating K."/>
            <person name="Fields C.J."/>
        </authorList>
    </citation>
    <scope>NUCLEOTIDE SEQUENCE</scope>
    <source>
        <strain evidence="6">Niue_2</strain>
        <tissue evidence="6">Leaf</tissue>
    </source>
</reference>
<dbReference type="EMBL" id="NMUH01000988">
    <property type="protein sequence ID" value="MQL87578.1"/>
    <property type="molecule type" value="Genomic_DNA"/>
</dbReference>
<dbReference type="Pfam" id="PF00933">
    <property type="entry name" value="Glyco_hydro_3"/>
    <property type="match status" value="1"/>
</dbReference>
<evidence type="ECO:0000256" key="3">
    <source>
        <dbReference type="ARBA" id="ARBA00023295"/>
    </source>
</evidence>
<dbReference type="Gene3D" id="2.60.40.10">
    <property type="entry name" value="Immunoglobulins"/>
    <property type="match status" value="1"/>
</dbReference>
<name>A0A843UVM3_COLES</name>
<evidence type="ECO:0000256" key="1">
    <source>
        <dbReference type="ARBA" id="ARBA00022729"/>
    </source>
</evidence>
<dbReference type="Pfam" id="PF14310">
    <property type="entry name" value="Fn3-like"/>
    <property type="match status" value="1"/>
</dbReference>
<dbReference type="SMART" id="SM01217">
    <property type="entry name" value="Fn3_like"/>
    <property type="match status" value="1"/>
</dbReference>
<dbReference type="Pfam" id="PF01915">
    <property type="entry name" value="Glyco_hydro_3_C"/>
    <property type="match status" value="1"/>
</dbReference>
<dbReference type="PANTHER" id="PTHR42721:SF1">
    <property type="entry name" value="BETA-D-XYLOSIDASE 6-RELATED"/>
    <property type="match status" value="1"/>
</dbReference>
<feature type="chain" id="PRO_5032991796" description="Fibronectin type III-like domain-containing protein" evidence="4">
    <location>
        <begin position="30"/>
        <end position="855"/>
    </location>
</feature>
<dbReference type="AlphaFoldDB" id="A0A843UVM3"/>
<dbReference type="Gene3D" id="3.20.20.300">
    <property type="entry name" value="Glycoside hydrolase, family 3, N-terminal domain"/>
    <property type="match status" value="1"/>
</dbReference>
<keyword evidence="7" id="KW-1185">Reference proteome</keyword>
<evidence type="ECO:0000313" key="7">
    <source>
        <dbReference type="Proteomes" id="UP000652761"/>
    </source>
</evidence>
<dbReference type="GO" id="GO:0045493">
    <property type="term" value="P:xylan catabolic process"/>
    <property type="evidence" value="ECO:0007669"/>
    <property type="project" value="InterPro"/>
</dbReference>
<dbReference type="GO" id="GO:0046556">
    <property type="term" value="F:alpha-L-arabinofuranosidase activity"/>
    <property type="evidence" value="ECO:0007669"/>
    <property type="project" value="TreeGrafter"/>
</dbReference>
<dbReference type="SMR" id="A0A843UVM3"/>
<keyword evidence="2" id="KW-0378">Hydrolase</keyword>
<dbReference type="GO" id="GO:0031222">
    <property type="term" value="P:arabinan catabolic process"/>
    <property type="evidence" value="ECO:0007669"/>
    <property type="project" value="TreeGrafter"/>
</dbReference>
<dbReference type="InterPro" id="IPR036962">
    <property type="entry name" value="Glyco_hydro_3_N_sf"/>
</dbReference>
<dbReference type="GO" id="GO:0009044">
    <property type="term" value="F:xylan 1,4-beta-xylosidase activity"/>
    <property type="evidence" value="ECO:0007669"/>
    <property type="project" value="InterPro"/>
</dbReference>
<feature type="domain" description="Fibronectin type III-like" evidence="5">
    <location>
        <begin position="765"/>
        <end position="830"/>
    </location>
</feature>
<dbReference type="PANTHER" id="PTHR42721">
    <property type="entry name" value="SUGAR HYDROLASE-RELATED"/>
    <property type="match status" value="1"/>
</dbReference>
<dbReference type="InterPro" id="IPR017853">
    <property type="entry name" value="GH"/>
</dbReference>
<keyword evidence="1 4" id="KW-0732">Signal</keyword>
<dbReference type="InterPro" id="IPR001764">
    <property type="entry name" value="Glyco_hydro_3_N"/>
</dbReference>
<dbReference type="Gene3D" id="3.40.50.1700">
    <property type="entry name" value="Glycoside hydrolase family 3 C-terminal domain"/>
    <property type="match status" value="1"/>
</dbReference>
<gene>
    <name evidence="6" type="ORF">Taro_020122</name>
</gene>
<evidence type="ECO:0000259" key="5">
    <source>
        <dbReference type="SMART" id="SM01217"/>
    </source>
</evidence>
<dbReference type="OrthoDB" id="47059at2759"/>
<accession>A0A843UVM3</accession>
<dbReference type="InterPro" id="IPR002772">
    <property type="entry name" value="Glyco_hydro_3_C"/>
</dbReference>